<evidence type="ECO:0000313" key="3">
    <source>
        <dbReference type="Proteomes" id="UP000799424"/>
    </source>
</evidence>
<feature type="chain" id="PRO_5025655144" evidence="1">
    <location>
        <begin position="20"/>
        <end position="150"/>
    </location>
</feature>
<evidence type="ECO:0000256" key="1">
    <source>
        <dbReference type="SAM" id="SignalP"/>
    </source>
</evidence>
<organism evidence="2 3">
    <name type="scientific">Ophiobolus disseminans</name>
    <dbReference type="NCBI Taxonomy" id="1469910"/>
    <lineage>
        <taxon>Eukaryota</taxon>
        <taxon>Fungi</taxon>
        <taxon>Dikarya</taxon>
        <taxon>Ascomycota</taxon>
        <taxon>Pezizomycotina</taxon>
        <taxon>Dothideomycetes</taxon>
        <taxon>Pleosporomycetidae</taxon>
        <taxon>Pleosporales</taxon>
        <taxon>Pleosporineae</taxon>
        <taxon>Phaeosphaeriaceae</taxon>
        <taxon>Ophiobolus</taxon>
    </lineage>
</organism>
<name>A0A6A7ALD4_9PLEO</name>
<keyword evidence="3" id="KW-1185">Reference proteome</keyword>
<keyword evidence="1" id="KW-0732">Signal</keyword>
<gene>
    <name evidence="2" type="ORF">CC86DRAFT_400099</name>
</gene>
<evidence type="ECO:0000313" key="2">
    <source>
        <dbReference type="EMBL" id="KAF2833479.1"/>
    </source>
</evidence>
<dbReference type="Proteomes" id="UP000799424">
    <property type="component" value="Unassembled WGS sequence"/>
</dbReference>
<accession>A0A6A7ALD4</accession>
<dbReference type="OrthoDB" id="3763959at2759"/>
<protein>
    <submittedName>
        <fullName evidence="2">Uncharacterized protein</fullName>
    </submittedName>
</protein>
<dbReference type="AlphaFoldDB" id="A0A6A7ALD4"/>
<proteinExistence type="predicted"/>
<feature type="signal peptide" evidence="1">
    <location>
        <begin position="1"/>
        <end position="19"/>
    </location>
</feature>
<reference evidence="2" key="1">
    <citation type="journal article" date="2020" name="Stud. Mycol.">
        <title>101 Dothideomycetes genomes: a test case for predicting lifestyles and emergence of pathogens.</title>
        <authorList>
            <person name="Haridas S."/>
            <person name="Albert R."/>
            <person name="Binder M."/>
            <person name="Bloem J."/>
            <person name="Labutti K."/>
            <person name="Salamov A."/>
            <person name="Andreopoulos B."/>
            <person name="Baker S."/>
            <person name="Barry K."/>
            <person name="Bills G."/>
            <person name="Bluhm B."/>
            <person name="Cannon C."/>
            <person name="Castanera R."/>
            <person name="Culley D."/>
            <person name="Daum C."/>
            <person name="Ezra D."/>
            <person name="Gonzalez J."/>
            <person name="Henrissat B."/>
            <person name="Kuo A."/>
            <person name="Liang C."/>
            <person name="Lipzen A."/>
            <person name="Lutzoni F."/>
            <person name="Magnuson J."/>
            <person name="Mondo S."/>
            <person name="Nolan M."/>
            <person name="Ohm R."/>
            <person name="Pangilinan J."/>
            <person name="Park H.-J."/>
            <person name="Ramirez L."/>
            <person name="Alfaro M."/>
            <person name="Sun H."/>
            <person name="Tritt A."/>
            <person name="Yoshinaga Y."/>
            <person name="Zwiers L.-H."/>
            <person name="Turgeon B."/>
            <person name="Goodwin S."/>
            <person name="Spatafora J."/>
            <person name="Crous P."/>
            <person name="Grigoriev I."/>
        </authorList>
    </citation>
    <scope>NUCLEOTIDE SEQUENCE</scope>
    <source>
        <strain evidence="2">CBS 113818</strain>
    </source>
</reference>
<dbReference type="EMBL" id="MU006216">
    <property type="protein sequence ID" value="KAF2833479.1"/>
    <property type="molecule type" value="Genomic_DNA"/>
</dbReference>
<sequence>MKLHHFTSLLFLTTPFAVAAASSKQKPARNPTIDILLSRAFEMVDLEGECAKQACASLYPFPALCTPARISTFRPQCADIMRNAGMKKHQGRHMAPEAERALEEALGRAGERGKKEGKGIDSGVLEKFMEEEEFDVEKVMGMLRRGRGGQ</sequence>